<keyword evidence="2" id="KW-0489">Methyltransferase</keyword>
<keyword evidence="3" id="KW-1185">Reference proteome</keyword>
<accession>A0ABW4RX07</accession>
<keyword evidence="2" id="KW-0808">Transferase</keyword>
<protein>
    <submittedName>
        <fullName evidence="2">Class I SAM-dependent methyltransferase</fullName>
        <ecNumber evidence="2">2.1.1.-</ecNumber>
    </submittedName>
</protein>
<organism evidence="2 3">
    <name type="scientific">Luteococcus peritonei</name>
    <dbReference type="NCBI Taxonomy" id="88874"/>
    <lineage>
        <taxon>Bacteria</taxon>
        <taxon>Bacillati</taxon>
        <taxon>Actinomycetota</taxon>
        <taxon>Actinomycetes</taxon>
        <taxon>Propionibacteriales</taxon>
        <taxon>Propionibacteriaceae</taxon>
        <taxon>Luteococcus</taxon>
    </lineage>
</organism>
<dbReference type="RefSeq" id="WP_343875282.1">
    <property type="nucleotide sequence ID" value="NZ_BAAAIX010000029.1"/>
</dbReference>
<dbReference type="PANTHER" id="PTHR43861">
    <property type="entry name" value="TRANS-ACONITATE 2-METHYLTRANSFERASE-RELATED"/>
    <property type="match status" value="1"/>
</dbReference>
<comment type="caution">
    <text evidence="2">The sequence shown here is derived from an EMBL/GenBank/DDBJ whole genome shotgun (WGS) entry which is preliminary data.</text>
</comment>
<dbReference type="SUPFAM" id="SSF53335">
    <property type="entry name" value="S-adenosyl-L-methionine-dependent methyltransferases"/>
    <property type="match status" value="1"/>
</dbReference>
<dbReference type="InterPro" id="IPR029063">
    <property type="entry name" value="SAM-dependent_MTases_sf"/>
</dbReference>
<dbReference type="EMBL" id="JBHUFZ010000027">
    <property type="protein sequence ID" value="MFD1890876.1"/>
    <property type="molecule type" value="Genomic_DNA"/>
</dbReference>
<dbReference type="GO" id="GO:0008168">
    <property type="term" value="F:methyltransferase activity"/>
    <property type="evidence" value="ECO:0007669"/>
    <property type="project" value="UniProtKB-KW"/>
</dbReference>
<evidence type="ECO:0000313" key="2">
    <source>
        <dbReference type="EMBL" id="MFD1890876.1"/>
    </source>
</evidence>
<gene>
    <name evidence="2" type="ORF">ACFSCS_11880</name>
</gene>
<evidence type="ECO:0000259" key="1">
    <source>
        <dbReference type="Pfam" id="PF13847"/>
    </source>
</evidence>
<dbReference type="GO" id="GO:0032259">
    <property type="term" value="P:methylation"/>
    <property type="evidence" value="ECO:0007669"/>
    <property type="project" value="UniProtKB-KW"/>
</dbReference>
<dbReference type="Gene3D" id="3.40.50.150">
    <property type="entry name" value="Vaccinia Virus protein VP39"/>
    <property type="match status" value="1"/>
</dbReference>
<dbReference type="Proteomes" id="UP001597326">
    <property type="component" value="Unassembled WGS sequence"/>
</dbReference>
<dbReference type="CDD" id="cd02440">
    <property type="entry name" value="AdoMet_MTases"/>
    <property type="match status" value="1"/>
</dbReference>
<dbReference type="EC" id="2.1.1.-" evidence="2"/>
<feature type="domain" description="Methyltransferase" evidence="1">
    <location>
        <begin position="42"/>
        <end position="171"/>
    </location>
</feature>
<reference evidence="3" key="1">
    <citation type="journal article" date="2019" name="Int. J. Syst. Evol. Microbiol.">
        <title>The Global Catalogue of Microorganisms (GCM) 10K type strain sequencing project: providing services to taxonomists for standard genome sequencing and annotation.</title>
        <authorList>
            <consortium name="The Broad Institute Genomics Platform"/>
            <consortium name="The Broad Institute Genome Sequencing Center for Infectious Disease"/>
            <person name="Wu L."/>
            <person name="Ma J."/>
        </authorList>
    </citation>
    <scope>NUCLEOTIDE SEQUENCE [LARGE SCALE GENOMIC DNA]</scope>
    <source>
        <strain evidence="3">CAIM 431</strain>
    </source>
</reference>
<name>A0ABW4RX07_9ACTN</name>
<dbReference type="Pfam" id="PF13847">
    <property type="entry name" value="Methyltransf_31"/>
    <property type="match status" value="1"/>
</dbReference>
<sequence length="277" mass="30059">MTSQTQSSQTSHYAHGHQPSVLASHATRTAQNSCAYFLDRIEPGQRVLDLGCGPGSITLDLATLVGPEGPVVGVDFSEEAIATAQQAASERGAQSTRFMVGDLFALDLEPRSFDIVHAHQVLQHLAHPVAALKAMADFVKPGGIIAVRDADYGAMAWYPLMEGIEHWRTIYSASARALGGEPYAGRRLRAWARAAGLDVEVTQSSTWTYATPEATSWWGNSQADRVLASSFADRAAGQGLTPEQIRSIADQWRQWGRHPDAWFFLPHGEIIATPTHA</sequence>
<proteinExistence type="predicted"/>
<evidence type="ECO:0000313" key="3">
    <source>
        <dbReference type="Proteomes" id="UP001597326"/>
    </source>
</evidence>
<dbReference type="InterPro" id="IPR025714">
    <property type="entry name" value="Methyltranfer_dom"/>
</dbReference>